<dbReference type="EMBL" id="JBAMMX010000001">
    <property type="protein sequence ID" value="KAK6947449.1"/>
    <property type="molecule type" value="Genomic_DNA"/>
</dbReference>
<dbReference type="GO" id="GO:0042134">
    <property type="term" value="F:rRNA primary transcript binding"/>
    <property type="evidence" value="ECO:0007669"/>
    <property type="project" value="TreeGrafter"/>
</dbReference>
<dbReference type="InterPro" id="IPR011990">
    <property type="entry name" value="TPR-like_helical_dom_sf"/>
</dbReference>
<reference evidence="4 5" key="1">
    <citation type="submission" date="2023-12" db="EMBL/GenBank/DDBJ databases">
        <title>A high-quality genome assembly for Dillenia turbinata (Dilleniales).</title>
        <authorList>
            <person name="Chanderbali A."/>
        </authorList>
    </citation>
    <scope>NUCLEOTIDE SEQUENCE [LARGE SCALE GENOMIC DNA]</scope>
    <source>
        <strain evidence="4">LSX21</strain>
        <tissue evidence="4">Leaf</tissue>
    </source>
</reference>
<feature type="repeat" description="PPR" evidence="3">
    <location>
        <begin position="46"/>
        <end position="80"/>
    </location>
</feature>
<evidence type="ECO:0000256" key="1">
    <source>
        <dbReference type="ARBA" id="ARBA00007626"/>
    </source>
</evidence>
<keyword evidence="5" id="KW-1185">Reference proteome</keyword>
<feature type="repeat" description="PPR" evidence="3">
    <location>
        <begin position="9"/>
        <end position="45"/>
    </location>
</feature>
<dbReference type="GO" id="GO:0003729">
    <property type="term" value="F:mRNA binding"/>
    <property type="evidence" value="ECO:0007669"/>
    <property type="project" value="TreeGrafter"/>
</dbReference>
<dbReference type="PANTHER" id="PTHR47447">
    <property type="entry name" value="OS03G0856100 PROTEIN"/>
    <property type="match status" value="1"/>
</dbReference>
<dbReference type="GO" id="GO:0009570">
    <property type="term" value="C:chloroplast stroma"/>
    <property type="evidence" value="ECO:0007669"/>
    <property type="project" value="TreeGrafter"/>
</dbReference>
<dbReference type="Proteomes" id="UP001370490">
    <property type="component" value="Unassembled WGS sequence"/>
</dbReference>
<name>A0AAN8WCU5_9MAGN</name>
<comment type="caution">
    <text evidence="4">The sequence shown here is derived from an EMBL/GenBank/DDBJ whole genome shotgun (WGS) entry which is preliminary data.</text>
</comment>
<evidence type="ECO:0000256" key="2">
    <source>
        <dbReference type="ARBA" id="ARBA00022737"/>
    </source>
</evidence>
<evidence type="ECO:0000313" key="4">
    <source>
        <dbReference type="EMBL" id="KAK6947449.1"/>
    </source>
</evidence>
<sequence>MYKTGLMPGEVTYSAILDIYAKLGKVEEVWSLYVLQEMKSIGVKPNLVVYNTLLETMGKAGKPGLNRSLFDEMVELGLTPDAKL</sequence>
<dbReference type="PROSITE" id="PS51375">
    <property type="entry name" value="PPR"/>
    <property type="match status" value="2"/>
</dbReference>
<evidence type="ECO:0000256" key="3">
    <source>
        <dbReference type="PROSITE-ProRule" id="PRU00708"/>
    </source>
</evidence>
<dbReference type="NCBIfam" id="TIGR00756">
    <property type="entry name" value="PPR"/>
    <property type="match status" value="2"/>
</dbReference>
<dbReference type="GO" id="GO:0045727">
    <property type="term" value="P:positive regulation of translation"/>
    <property type="evidence" value="ECO:0007669"/>
    <property type="project" value="TreeGrafter"/>
</dbReference>
<dbReference type="PANTHER" id="PTHR47447:SF3">
    <property type="entry name" value="OS03G0856100 PROTEIN"/>
    <property type="match status" value="1"/>
</dbReference>
<dbReference type="AlphaFoldDB" id="A0AAN8WCU5"/>
<accession>A0AAN8WCU5</accession>
<protein>
    <submittedName>
        <fullName evidence="4">Pentatricopeptide repeat</fullName>
    </submittedName>
</protein>
<keyword evidence="2" id="KW-0677">Repeat</keyword>
<dbReference type="Pfam" id="PF13812">
    <property type="entry name" value="PPR_3"/>
    <property type="match status" value="1"/>
</dbReference>
<proteinExistence type="inferred from homology"/>
<dbReference type="Gene3D" id="1.25.40.10">
    <property type="entry name" value="Tetratricopeptide repeat domain"/>
    <property type="match status" value="1"/>
</dbReference>
<dbReference type="InterPro" id="IPR002885">
    <property type="entry name" value="PPR_rpt"/>
</dbReference>
<organism evidence="4 5">
    <name type="scientific">Dillenia turbinata</name>
    <dbReference type="NCBI Taxonomy" id="194707"/>
    <lineage>
        <taxon>Eukaryota</taxon>
        <taxon>Viridiplantae</taxon>
        <taxon>Streptophyta</taxon>
        <taxon>Embryophyta</taxon>
        <taxon>Tracheophyta</taxon>
        <taxon>Spermatophyta</taxon>
        <taxon>Magnoliopsida</taxon>
        <taxon>eudicotyledons</taxon>
        <taxon>Gunneridae</taxon>
        <taxon>Pentapetalae</taxon>
        <taxon>Dilleniales</taxon>
        <taxon>Dilleniaceae</taxon>
        <taxon>Dillenia</taxon>
    </lineage>
</organism>
<comment type="similarity">
    <text evidence="1">Belongs to the PPR family. P subfamily.</text>
</comment>
<gene>
    <name evidence="4" type="ORF">RJ641_000922</name>
</gene>
<evidence type="ECO:0000313" key="5">
    <source>
        <dbReference type="Proteomes" id="UP001370490"/>
    </source>
</evidence>